<gene>
    <name evidence="2" type="ORF">HLY00_1469</name>
</gene>
<dbReference type="EMBL" id="JABFYL010000023">
    <property type="protein sequence ID" value="NVN50302.1"/>
    <property type="molecule type" value="Genomic_DNA"/>
</dbReference>
<dbReference type="Proteomes" id="UP000570517">
    <property type="component" value="Unassembled WGS sequence"/>
</dbReference>
<evidence type="ECO:0000313" key="2">
    <source>
        <dbReference type="EMBL" id="NVN50302.1"/>
    </source>
</evidence>
<reference evidence="2 3" key="1">
    <citation type="submission" date="2020-05" db="EMBL/GenBank/DDBJ databases">
        <title>Draft genome sequence of Mycobacterium hippocampi DL, isolated from European seabass, Dicentrarchus labrax, reared in fish farms.</title>
        <authorList>
            <person name="Stathopoulou P."/>
            <person name="Asimakis E."/>
            <person name="Tzokas K."/>
            <person name="Batargias C."/>
            <person name="Tsiamis G."/>
        </authorList>
    </citation>
    <scope>NUCLEOTIDE SEQUENCE [LARGE SCALE GENOMIC DNA]</scope>
    <source>
        <strain evidence="2 3">DL</strain>
    </source>
</reference>
<keyword evidence="1" id="KW-0472">Membrane</keyword>
<name>A0A850PJ98_9MYCO</name>
<protein>
    <submittedName>
        <fullName evidence="2">Uncharacterized protein</fullName>
    </submittedName>
</protein>
<comment type="caution">
    <text evidence="2">The sequence shown here is derived from an EMBL/GenBank/DDBJ whole genome shotgun (WGS) entry which is preliminary data.</text>
</comment>
<sequence length="201" mass="22481">MFFLGMLAGIAVGWLRSEQRVGAIEQSGVTFRPDPLAPWLLGCSFLGGALASGFTLLFRNRDGDELPFSSVDRVREPGLLLVLFICAVIGLGVLIVRGRGHFRLTPNGIENTELFRIDAATWDDVTAITPTAPQRPRRDPFSFYLKDTERPMVVNNASGYATNSAALYWMVRHYWLHPENRGELADGRALERLRTEDFVPE</sequence>
<feature type="transmembrane region" description="Helical" evidence="1">
    <location>
        <begin position="78"/>
        <end position="96"/>
    </location>
</feature>
<evidence type="ECO:0000313" key="3">
    <source>
        <dbReference type="Proteomes" id="UP000570517"/>
    </source>
</evidence>
<keyword evidence="1" id="KW-1133">Transmembrane helix</keyword>
<keyword evidence="3" id="KW-1185">Reference proteome</keyword>
<evidence type="ECO:0000256" key="1">
    <source>
        <dbReference type="SAM" id="Phobius"/>
    </source>
</evidence>
<dbReference type="AlphaFoldDB" id="A0A850PJ98"/>
<feature type="transmembrane region" description="Helical" evidence="1">
    <location>
        <begin position="39"/>
        <end position="58"/>
    </location>
</feature>
<keyword evidence="1" id="KW-0812">Transmembrane</keyword>
<organism evidence="2 3">
    <name type="scientific">Mycolicibacterium hippocampi</name>
    <dbReference type="NCBI Taxonomy" id="659824"/>
    <lineage>
        <taxon>Bacteria</taxon>
        <taxon>Bacillati</taxon>
        <taxon>Actinomycetota</taxon>
        <taxon>Actinomycetes</taxon>
        <taxon>Mycobacteriales</taxon>
        <taxon>Mycobacteriaceae</taxon>
        <taxon>Mycolicibacterium</taxon>
    </lineage>
</organism>
<accession>A0A850PJ98</accession>
<proteinExistence type="predicted"/>